<evidence type="ECO:0008006" key="3">
    <source>
        <dbReference type="Google" id="ProtNLM"/>
    </source>
</evidence>
<dbReference type="STRING" id="525919.Apre_1643"/>
<sequence>MALTKKNITFIDGYNVINKWGELKEISRIDLADARDKLIEEMAEYKSLSGEELVIVFDAYNLDRVKETVIEKYGMKIVFTKRFQTADTYIERELARANRHHNIKVVTDDGAIQTQVTSKGASRVTALELRQDLVTMRGKIKRKRKEDFNQNFKTFPISDELSDVIDKIKEDLENKFR</sequence>
<accession>C7REQ1</accession>
<dbReference type="CDD" id="cd10912">
    <property type="entry name" value="PIN_YacP-like"/>
    <property type="match status" value="1"/>
</dbReference>
<dbReference type="AlphaFoldDB" id="C7REQ1"/>
<dbReference type="EMBL" id="CP001708">
    <property type="protein sequence ID" value="ACV29664.1"/>
    <property type="molecule type" value="Genomic_DNA"/>
</dbReference>
<dbReference type="eggNOG" id="COG3688">
    <property type="taxonomic scope" value="Bacteria"/>
</dbReference>
<organism evidence="1 2">
    <name type="scientific">Anaerococcus prevotii (strain ATCC 9321 / DSM 20548 / JCM 6508 / NCTC 11806 / PC1)</name>
    <name type="common">Peptostreptococcus prevotii</name>
    <name type="synonym">Peptococcus prevotii</name>
    <dbReference type="NCBI Taxonomy" id="525919"/>
    <lineage>
        <taxon>Bacteria</taxon>
        <taxon>Bacillati</taxon>
        <taxon>Bacillota</taxon>
        <taxon>Tissierellia</taxon>
        <taxon>Tissierellales</taxon>
        <taxon>Peptoniphilaceae</taxon>
        <taxon>Anaerococcus</taxon>
    </lineage>
</organism>
<protein>
    <recommendedName>
        <fullName evidence="3">Tetracycline resistance protein</fullName>
    </recommendedName>
</protein>
<dbReference type="Pfam" id="PF05991">
    <property type="entry name" value="NYN_YacP"/>
    <property type="match status" value="1"/>
</dbReference>
<proteinExistence type="predicted"/>
<keyword evidence="2" id="KW-1185">Reference proteome</keyword>
<evidence type="ECO:0000313" key="2">
    <source>
        <dbReference type="Proteomes" id="UP000002294"/>
    </source>
</evidence>
<dbReference type="RefSeq" id="WP_015778560.1">
    <property type="nucleotide sequence ID" value="NC_013171.1"/>
</dbReference>
<dbReference type="HOGENOM" id="CLU_101326_1_0_9"/>
<dbReference type="PANTHER" id="PTHR34547:SF1">
    <property type="entry name" value="YACP-LIKE NYN DOMAIN PROTEIN"/>
    <property type="match status" value="1"/>
</dbReference>
<reference evidence="1 2" key="1">
    <citation type="journal article" date="2009" name="Stand. Genomic Sci.">
        <title>Complete genome sequence of Anaerococcus prevotii type strain (PC1).</title>
        <authorList>
            <person name="Labutti K."/>
            <person name="Pukall R."/>
            <person name="Steenblock K."/>
            <person name="Glavina Del Rio T."/>
            <person name="Tice H."/>
            <person name="Copeland A."/>
            <person name="Cheng J.F."/>
            <person name="Lucas S."/>
            <person name="Chen F."/>
            <person name="Nolan M."/>
            <person name="Bruce D."/>
            <person name="Goodwin L."/>
            <person name="Pitluck S."/>
            <person name="Ivanova N."/>
            <person name="Mavromatis K."/>
            <person name="Ovchinnikova G."/>
            <person name="Pati A."/>
            <person name="Chen A."/>
            <person name="Palaniappan K."/>
            <person name="Land M."/>
            <person name="Hauser L."/>
            <person name="Chang Y.J."/>
            <person name="Jeffries C.D."/>
            <person name="Chain P."/>
            <person name="Saunders E."/>
            <person name="Brettin T."/>
            <person name="Detter J.C."/>
            <person name="Han C."/>
            <person name="Goker M."/>
            <person name="Bristow J."/>
            <person name="Eisen J.A."/>
            <person name="Markowitz V."/>
            <person name="Hugenholtz P."/>
            <person name="Kyrpides N.C."/>
            <person name="Klenk H.P."/>
            <person name="Lapidus A."/>
        </authorList>
    </citation>
    <scope>NUCLEOTIDE SEQUENCE [LARGE SCALE GENOMIC DNA]</scope>
    <source>
        <strain evidence="2">ATCC 9321 / DSM 20548 / JCM 6508 / NCTC 11806 / PC1</strain>
    </source>
</reference>
<name>C7REQ1_ANAPD</name>
<dbReference type="OrthoDB" id="9792160at2"/>
<dbReference type="PANTHER" id="PTHR34547">
    <property type="entry name" value="YACP-LIKE NYN DOMAIN PROTEIN"/>
    <property type="match status" value="1"/>
</dbReference>
<dbReference type="Proteomes" id="UP000002294">
    <property type="component" value="Chromosome"/>
</dbReference>
<dbReference type="KEGG" id="apr:Apre_1643"/>
<dbReference type="InterPro" id="IPR010298">
    <property type="entry name" value="YacP-like"/>
</dbReference>
<gene>
    <name evidence="1" type="ordered locus">Apre_1643</name>
</gene>
<evidence type="ECO:0000313" key="1">
    <source>
        <dbReference type="EMBL" id="ACV29664.1"/>
    </source>
</evidence>